<dbReference type="EMBL" id="SNXE01000009">
    <property type="protein sequence ID" value="TDP06358.1"/>
    <property type="molecule type" value="Genomic_DNA"/>
</dbReference>
<dbReference type="Pfam" id="PF11142">
    <property type="entry name" value="DUF2917"/>
    <property type="match status" value="1"/>
</dbReference>
<dbReference type="InterPro" id="IPR021317">
    <property type="entry name" value="DUF2917"/>
</dbReference>
<name>A0A4R6MW14_9BURK</name>
<sequence length="116" mass="12311">MNSKQFFPPAAQALWSLARGEALSLDIGPGPRELSVSAGRLWLTQSGELEDVWLSPGQSVLLRSGARVLLEGWPEAQFQLLVPPIACPDLLLRQLERRQRSASAAGAALGGGLAPA</sequence>
<evidence type="ECO:0000313" key="2">
    <source>
        <dbReference type="Proteomes" id="UP000295357"/>
    </source>
</evidence>
<keyword evidence="2" id="KW-1185">Reference proteome</keyword>
<comment type="caution">
    <text evidence="1">The sequence shown here is derived from an EMBL/GenBank/DDBJ whole genome shotgun (WGS) entry which is preliminary data.</text>
</comment>
<dbReference type="Proteomes" id="UP000295357">
    <property type="component" value="Unassembled WGS sequence"/>
</dbReference>
<organism evidence="1 2">
    <name type="scientific">Roseateles asaccharophilus</name>
    <dbReference type="NCBI Taxonomy" id="582607"/>
    <lineage>
        <taxon>Bacteria</taxon>
        <taxon>Pseudomonadati</taxon>
        <taxon>Pseudomonadota</taxon>
        <taxon>Betaproteobacteria</taxon>
        <taxon>Burkholderiales</taxon>
        <taxon>Sphaerotilaceae</taxon>
        <taxon>Roseateles</taxon>
    </lineage>
</organism>
<dbReference type="AlphaFoldDB" id="A0A4R6MW14"/>
<reference evidence="1 2" key="1">
    <citation type="submission" date="2019-03" db="EMBL/GenBank/DDBJ databases">
        <title>Genomic Encyclopedia of Type Strains, Phase IV (KMG-IV): sequencing the most valuable type-strain genomes for metagenomic binning, comparative biology and taxonomic classification.</title>
        <authorList>
            <person name="Goeker M."/>
        </authorList>
    </citation>
    <scope>NUCLEOTIDE SEQUENCE [LARGE SCALE GENOMIC DNA]</scope>
    <source>
        <strain evidence="1 2">DSM 25082</strain>
    </source>
</reference>
<dbReference type="OrthoDB" id="8689395at2"/>
<accession>A0A4R6MW14</accession>
<proteinExistence type="predicted"/>
<protein>
    <submittedName>
        <fullName evidence="1">DUF2917 family protein</fullName>
    </submittedName>
</protein>
<evidence type="ECO:0000313" key="1">
    <source>
        <dbReference type="EMBL" id="TDP06358.1"/>
    </source>
</evidence>
<gene>
    <name evidence="1" type="ORF">DFR39_10931</name>
</gene>
<dbReference type="RefSeq" id="WP_133604974.1">
    <property type="nucleotide sequence ID" value="NZ_JAUFPJ010000003.1"/>
</dbReference>